<reference evidence="2 3" key="1">
    <citation type="submission" date="2016-10" db="EMBL/GenBank/DDBJ databases">
        <authorList>
            <person name="de Groot N.N."/>
        </authorList>
    </citation>
    <scope>NUCLEOTIDE SEQUENCE [LARGE SCALE GENOMIC DNA]</scope>
    <source>
        <strain evidence="2 3">SP2</strain>
    </source>
</reference>
<protein>
    <submittedName>
        <fullName evidence="2">Uncharacterized protein</fullName>
    </submittedName>
</protein>
<dbReference type="GeneID" id="14209583"/>
<evidence type="ECO:0000313" key="2">
    <source>
        <dbReference type="EMBL" id="SFJ30101.1"/>
    </source>
</evidence>
<dbReference type="EMBL" id="FORO01000021">
    <property type="protein sequence ID" value="SFJ30101.1"/>
    <property type="molecule type" value="Genomic_DNA"/>
</dbReference>
<proteinExistence type="predicted"/>
<feature type="transmembrane region" description="Helical" evidence="1">
    <location>
        <begin position="12"/>
        <end position="31"/>
    </location>
</feature>
<name>A0A1I3Q9U6_9EURY</name>
<sequence length="69" mass="7526">MQSQYERVLRRTGELALIALVVLVLGGLEWLQAQHEAGATITVAVVVVVAAIGAYYNASDLWEHYRGAN</sequence>
<feature type="transmembrane region" description="Helical" evidence="1">
    <location>
        <begin position="37"/>
        <end position="56"/>
    </location>
</feature>
<evidence type="ECO:0000313" key="3">
    <source>
        <dbReference type="Proteomes" id="UP000182829"/>
    </source>
</evidence>
<keyword evidence="1" id="KW-0472">Membrane</keyword>
<dbReference type="AlphaFoldDB" id="A0A1I3Q9U6"/>
<evidence type="ECO:0000256" key="1">
    <source>
        <dbReference type="SAM" id="Phobius"/>
    </source>
</evidence>
<gene>
    <name evidence="2" type="ORF">SAMN05443661_12111</name>
</gene>
<dbReference type="Proteomes" id="UP000182829">
    <property type="component" value="Unassembled WGS sequence"/>
</dbReference>
<dbReference type="RefSeq" id="WP_005576637.1">
    <property type="nucleotide sequence ID" value="NZ_FORO01000021.1"/>
</dbReference>
<accession>A0A1I3Q9U6</accession>
<organism evidence="2 3">
    <name type="scientific">Natronobacterium gregoryi</name>
    <dbReference type="NCBI Taxonomy" id="44930"/>
    <lineage>
        <taxon>Archaea</taxon>
        <taxon>Methanobacteriati</taxon>
        <taxon>Methanobacteriota</taxon>
        <taxon>Stenosarchaea group</taxon>
        <taxon>Halobacteria</taxon>
        <taxon>Halobacteriales</taxon>
        <taxon>Natrialbaceae</taxon>
        <taxon>Natronobacterium</taxon>
    </lineage>
</organism>
<keyword evidence="1" id="KW-0812">Transmembrane</keyword>
<keyword evidence="1" id="KW-1133">Transmembrane helix</keyword>